<accession>A0A284QRB2</accession>
<keyword evidence="3" id="KW-1185">Reference proteome</keyword>
<reference evidence="3" key="1">
    <citation type="journal article" date="2017" name="Nat. Ecol. Evol.">
        <title>Genome expansion and lineage-specific genetic innovations in the forest pathogenic fungi Armillaria.</title>
        <authorList>
            <person name="Sipos G."/>
            <person name="Prasanna A.N."/>
            <person name="Walter M.C."/>
            <person name="O'Connor E."/>
            <person name="Balint B."/>
            <person name="Krizsan K."/>
            <person name="Kiss B."/>
            <person name="Hess J."/>
            <person name="Varga T."/>
            <person name="Slot J."/>
            <person name="Riley R."/>
            <person name="Boka B."/>
            <person name="Rigling D."/>
            <person name="Barry K."/>
            <person name="Lee J."/>
            <person name="Mihaltcheva S."/>
            <person name="LaButti K."/>
            <person name="Lipzen A."/>
            <person name="Waldron R."/>
            <person name="Moloney N.M."/>
            <person name="Sperisen C."/>
            <person name="Kredics L."/>
            <person name="Vagvoelgyi C."/>
            <person name="Patrignani A."/>
            <person name="Fitzpatrick D."/>
            <person name="Nagy I."/>
            <person name="Doyle S."/>
            <person name="Anderson J.B."/>
            <person name="Grigoriev I.V."/>
            <person name="Gueldener U."/>
            <person name="Muensterkoetter M."/>
            <person name="Nagy L.G."/>
        </authorList>
    </citation>
    <scope>NUCLEOTIDE SEQUENCE [LARGE SCALE GENOMIC DNA]</scope>
    <source>
        <strain evidence="3">C18/9</strain>
    </source>
</reference>
<feature type="compositionally biased region" description="Polar residues" evidence="1">
    <location>
        <begin position="58"/>
        <end position="72"/>
    </location>
</feature>
<dbReference type="OrthoDB" id="10381865at2759"/>
<evidence type="ECO:0000313" key="2">
    <source>
        <dbReference type="EMBL" id="SJK98987.1"/>
    </source>
</evidence>
<dbReference type="EMBL" id="FUEG01000001">
    <property type="protein sequence ID" value="SJK98987.1"/>
    <property type="molecule type" value="Genomic_DNA"/>
</dbReference>
<organism evidence="2 3">
    <name type="scientific">Armillaria ostoyae</name>
    <name type="common">Armillaria root rot fungus</name>
    <dbReference type="NCBI Taxonomy" id="47428"/>
    <lineage>
        <taxon>Eukaryota</taxon>
        <taxon>Fungi</taxon>
        <taxon>Dikarya</taxon>
        <taxon>Basidiomycota</taxon>
        <taxon>Agaricomycotina</taxon>
        <taxon>Agaricomycetes</taxon>
        <taxon>Agaricomycetidae</taxon>
        <taxon>Agaricales</taxon>
        <taxon>Marasmiineae</taxon>
        <taxon>Physalacriaceae</taxon>
        <taxon>Armillaria</taxon>
    </lineage>
</organism>
<protein>
    <submittedName>
        <fullName evidence="2">Uncharacterized protein</fullName>
    </submittedName>
</protein>
<dbReference type="Proteomes" id="UP000219338">
    <property type="component" value="Unassembled WGS sequence"/>
</dbReference>
<gene>
    <name evidence="2" type="ORF">ARMOST_02268</name>
</gene>
<sequence length="165" mass="17822">MSSPACSLVPVLIPNGTMTLQLALSSAINDGLWIAKYSMTRTTKEASRREAGGDRGSSLKSSLNASRFKSSSPGDGLLLKCRGTLADRMQALRDDIIVVSRSRRVSFPNATAAITINVASRGAIRISALSVIFLPLPFSRLLGGEPSMGHESRHYAEKDKWQLPY</sequence>
<name>A0A284QRB2_ARMOS</name>
<proteinExistence type="predicted"/>
<dbReference type="AlphaFoldDB" id="A0A284QRB2"/>
<feature type="region of interest" description="Disordered" evidence="1">
    <location>
        <begin position="44"/>
        <end position="72"/>
    </location>
</feature>
<evidence type="ECO:0000256" key="1">
    <source>
        <dbReference type="SAM" id="MobiDB-lite"/>
    </source>
</evidence>
<evidence type="ECO:0000313" key="3">
    <source>
        <dbReference type="Proteomes" id="UP000219338"/>
    </source>
</evidence>
<feature type="compositionally biased region" description="Basic and acidic residues" evidence="1">
    <location>
        <begin position="44"/>
        <end position="53"/>
    </location>
</feature>